<accession>A0AAI9XE10</accession>
<dbReference type="PANTHER" id="PTHR10039:SF5">
    <property type="entry name" value="NACHT DOMAIN-CONTAINING PROTEIN"/>
    <property type="match status" value="1"/>
</dbReference>
<reference evidence="3 4" key="1">
    <citation type="submission" date="2016-10" db="EMBL/GenBank/DDBJ databases">
        <title>The genome sequence of Colletotrichum fioriniae PJ7.</title>
        <authorList>
            <person name="Baroncelli R."/>
        </authorList>
    </citation>
    <scope>NUCLEOTIDE SEQUENCE [LARGE SCALE GENOMIC DNA]</scope>
    <source>
        <strain evidence="3">Col 31</strain>
    </source>
</reference>
<dbReference type="PANTHER" id="PTHR10039">
    <property type="entry name" value="AMELOGENIN"/>
    <property type="match status" value="1"/>
</dbReference>
<dbReference type="Pfam" id="PF24883">
    <property type="entry name" value="NPHP3_N"/>
    <property type="match status" value="1"/>
</dbReference>
<feature type="domain" description="Nephrocystin 3-like N-terminal" evidence="2">
    <location>
        <begin position="239"/>
        <end position="414"/>
    </location>
</feature>
<keyword evidence="4" id="KW-1185">Reference proteome</keyword>
<dbReference type="Proteomes" id="UP001239795">
    <property type="component" value="Unassembled WGS sequence"/>
</dbReference>
<organism evidence="3 4">
    <name type="scientific">Colletotrichum melonis</name>
    <dbReference type="NCBI Taxonomy" id="1209925"/>
    <lineage>
        <taxon>Eukaryota</taxon>
        <taxon>Fungi</taxon>
        <taxon>Dikarya</taxon>
        <taxon>Ascomycota</taxon>
        <taxon>Pezizomycotina</taxon>
        <taxon>Sordariomycetes</taxon>
        <taxon>Hypocreomycetidae</taxon>
        <taxon>Glomerellales</taxon>
        <taxon>Glomerellaceae</taxon>
        <taxon>Colletotrichum</taxon>
        <taxon>Colletotrichum acutatum species complex</taxon>
    </lineage>
</organism>
<dbReference type="EMBL" id="MLGG01000090">
    <property type="protein sequence ID" value="KAK1445780.1"/>
    <property type="molecule type" value="Genomic_DNA"/>
</dbReference>
<proteinExistence type="predicted"/>
<comment type="caution">
    <text evidence="3">The sequence shown here is derived from an EMBL/GenBank/DDBJ whole genome shotgun (WGS) entry which is preliminary data.</text>
</comment>
<dbReference type="InterPro" id="IPR056884">
    <property type="entry name" value="NPHP3-like_N"/>
</dbReference>
<dbReference type="Gene3D" id="3.40.50.300">
    <property type="entry name" value="P-loop containing nucleotide triphosphate hydrolases"/>
    <property type="match status" value="1"/>
</dbReference>
<evidence type="ECO:0000256" key="1">
    <source>
        <dbReference type="ARBA" id="ARBA00022737"/>
    </source>
</evidence>
<protein>
    <recommendedName>
        <fullName evidence="2">Nephrocystin 3-like N-terminal domain-containing protein</fullName>
    </recommendedName>
</protein>
<name>A0AAI9XE10_9PEZI</name>
<dbReference type="InterPro" id="IPR027417">
    <property type="entry name" value="P-loop_NTPase"/>
</dbReference>
<evidence type="ECO:0000259" key="2">
    <source>
        <dbReference type="Pfam" id="PF24883"/>
    </source>
</evidence>
<dbReference type="AlphaFoldDB" id="A0AAI9XE10"/>
<dbReference type="SUPFAM" id="SSF52540">
    <property type="entry name" value="P-loop containing nucleoside triphosphate hydrolases"/>
    <property type="match status" value="1"/>
</dbReference>
<evidence type="ECO:0000313" key="4">
    <source>
        <dbReference type="Proteomes" id="UP001239795"/>
    </source>
</evidence>
<gene>
    <name evidence="3" type="ORF">CMEL01_10023</name>
</gene>
<evidence type="ECO:0000313" key="3">
    <source>
        <dbReference type="EMBL" id="KAK1445780.1"/>
    </source>
</evidence>
<keyword evidence="1" id="KW-0677">Repeat</keyword>
<sequence length="957" mass="108346">MAELAALGVAANIVQFLELGLKVSISIVSTYRSITDDGLIPRLVELKAMARDLQRRCIRLEADANIKIDDGMKSLLQRCIKTSKELVDAAGGLTTAIDGKYPRLTKVKLSVRAYFKESKITDIQKRLRIVQTAIFEGLQILLFQHRSEVSDHVRSLGDTSAAWNRATNARLDQMSKDIGKLLESENEASSAIELEAFSSMLSRFVEDAKHQGNILQILKSLRFAQIIERQTEIPKAHQNTFEWIFQESTNISFSSWLQSSNGIFWITGKPGSGKSTLMKFVFGHDKTSQLANTWAGPHQLVIANHFFWGIRNGLQSSQEGLLRALLFQIMVKCPELIPDVFPERYASPTHTLDIWTIEGLLDAFERLRSASFCTKRILIFIDGLDEYKGNHKDLLKFLDNMVHASGLKICCASRPWRLFEDAYGNSLDRIRMDRLTAKDMTIYVRDVLGQHEHYHYLLKTHQTEATNLSEIISQKSEGVFFWVALVVKSLARGLDNWDDLAILQKRVASFPSDLDEFFQRMLDSIEDVYREAASGTFSMLLIADMPVPVDCFLIMDTYFEAMGNSKSTKQFRSSNTRPKFSLSKLGSIPTSSVEIQPDAEEALYRQYQEPDHWGSGLLSTELSNPMAHSLKSLSHHSNVSRKRDQILAQCCDLVQSWEVDAPAPFNLRIGFLHRTVVEFLQRSKSHEWLVPLKHQRYWLAKSFEQSGSQLRGPVDGSSFDIGTDFLIRSLHTIEQAEMQDVLTSGPGLLSLCGRMMNTLDLSRDTPVAIETFRLASQVWAKTIVALQGTLSIPTHIQPHGYHLSEAVTSVLAGAMYVEAGDPPEIIRTNFVDLSLLRNLLSRFELPDEQRELLVVFKMFLYRLKDESESSRPRNAFEACKLMIECGAVLSRSNLKHGAEADNHVRVPKARETIEAIQVLKIFTEKEVSDLREAFPPEATGTPTVLEGQRWWFVPFFR</sequence>